<evidence type="ECO:0000256" key="8">
    <source>
        <dbReference type="ARBA" id="ARBA00022741"/>
    </source>
</evidence>
<evidence type="ECO:0000256" key="6">
    <source>
        <dbReference type="ARBA" id="ARBA00022695"/>
    </source>
</evidence>
<dbReference type="PANTHER" id="PTHR12729:SF6">
    <property type="entry name" value="TRNA(HIS) GUANYLYLTRANSFERASE-RELATED"/>
    <property type="match status" value="1"/>
</dbReference>
<proteinExistence type="inferred from homology"/>
<protein>
    <recommendedName>
        <fullName evidence="3">tRNA(His) guanylyltransferase</fullName>
        <ecNumber evidence="3">2.7.7.79</ecNumber>
    </recommendedName>
</protein>
<sequence>MKFEEIEALMRRNENLSEQYILPENFIVVRLDGKGFTKLTKEKLSLEKPFDQKFSQAMIDTAKYLFNIGFKVIYGYTQSDEISLLIHKDDNTFNRKVRKINSVLAGEASAFFSLRFQEICVFDCRTIAIPNLEMLLDYFCWRQEDSHRNSLSAHCYWTLRKNGFTAKQTTERIEKMHQSDKNELLFQYGINYNNLPLWQKRGIGILNLKVEKKGSNPMTKEPVVYLRNEVFVENELATREGYRIFLKEVFNKF</sequence>
<evidence type="ECO:0000256" key="10">
    <source>
        <dbReference type="ARBA" id="ARBA00023134"/>
    </source>
</evidence>
<dbReference type="InterPro" id="IPR038469">
    <property type="entry name" value="tRNAHis_GuaTrfase_Thg1_sf"/>
</dbReference>
<evidence type="ECO:0000259" key="11">
    <source>
        <dbReference type="Pfam" id="PF04446"/>
    </source>
</evidence>
<dbReference type="PANTHER" id="PTHR12729">
    <property type="entry name" value="TRNA(HIS) GUANYLYLTRANSFERASE-RELATED"/>
    <property type="match status" value="1"/>
</dbReference>
<dbReference type="GO" id="GO:0008193">
    <property type="term" value="F:tRNA guanylyltransferase activity"/>
    <property type="evidence" value="ECO:0007669"/>
    <property type="project" value="UniProtKB-EC"/>
</dbReference>
<keyword evidence="10" id="KW-0342">GTP-binding</keyword>
<name>A0A1H6HNS1_CHRCI</name>
<evidence type="ECO:0000256" key="3">
    <source>
        <dbReference type="ARBA" id="ARBA00012511"/>
    </source>
</evidence>
<evidence type="ECO:0000256" key="7">
    <source>
        <dbReference type="ARBA" id="ARBA00022723"/>
    </source>
</evidence>
<dbReference type="InterPro" id="IPR007537">
    <property type="entry name" value="tRNAHis_GuaTrfase_Thg1"/>
</dbReference>
<evidence type="ECO:0000259" key="12">
    <source>
        <dbReference type="Pfam" id="PF14413"/>
    </source>
</evidence>
<evidence type="ECO:0000256" key="2">
    <source>
        <dbReference type="ARBA" id="ARBA00010113"/>
    </source>
</evidence>
<dbReference type="GO" id="GO:0006400">
    <property type="term" value="P:tRNA modification"/>
    <property type="evidence" value="ECO:0007669"/>
    <property type="project" value="InterPro"/>
</dbReference>
<keyword evidence="4 13" id="KW-0808">Transferase</keyword>
<keyword evidence="5" id="KW-0819">tRNA processing</keyword>
<dbReference type="GO" id="GO:0005525">
    <property type="term" value="F:GTP binding"/>
    <property type="evidence" value="ECO:0007669"/>
    <property type="project" value="UniProtKB-KW"/>
</dbReference>
<keyword evidence="7" id="KW-0479">Metal-binding</keyword>
<keyword evidence="6 13" id="KW-0548">Nucleotidyltransferase</keyword>
<evidence type="ECO:0000256" key="5">
    <source>
        <dbReference type="ARBA" id="ARBA00022694"/>
    </source>
</evidence>
<feature type="domain" description="Thg1 C-terminal" evidence="12">
    <location>
        <begin position="134"/>
        <end position="215"/>
    </location>
</feature>
<reference evidence="13 14" key="1">
    <citation type="submission" date="2016-10" db="EMBL/GenBank/DDBJ databases">
        <authorList>
            <person name="de Groot N.N."/>
        </authorList>
    </citation>
    <scope>NUCLEOTIDE SEQUENCE [LARGE SCALE GENOMIC DNA]</scope>
    <source>
        <strain evidence="13 14">DSM 23031</strain>
    </source>
</reference>
<keyword evidence="9" id="KW-0460">Magnesium</keyword>
<organism evidence="13 14">
    <name type="scientific">Chryseobacterium culicis</name>
    <dbReference type="NCBI Taxonomy" id="680127"/>
    <lineage>
        <taxon>Bacteria</taxon>
        <taxon>Pseudomonadati</taxon>
        <taxon>Bacteroidota</taxon>
        <taxon>Flavobacteriia</taxon>
        <taxon>Flavobacteriales</taxon>
        <taxon>Weeksellaceae</taxon>
        <taxon>Chryseobacterium group</taxon>
        <taxon>Chryseobacterium</taxon>
    </lineage>
</organism>
<dbReference type="AlphaFoldDB" id="A0A1H6HNS1"/>
<accession>A0A1H6HNS1</accession>
<dbReference type="OrthoDB" id="4547336at2"/>
<evidence type="ECO:0000256" key="9">
    <source>
        <dbReference type="ARBA" id="ARBA00022842"/>
    </source>
</evidence>
<dbReference type="EC" id="2.7.7.79" evidence="3"/>
<dbReference type="STRING" id="680127.SAMN05421593_3364"/>
<dbReference type="Proteomes" id="UP000198561">
    <property type="component" value="Unassembled WGS sequence"/>
</dbReference>
<comment type="similarity">
    <text evidence="2">Belongs to the tRNA(His) guanylyltransferase family.</text>
</comment>
<dbReference type="Pfam" id="PF14413">
    <property type="entry name" value="Thg1C"/>
    <property type="match status" value="1"/>
</dbReference>
<evidence type="ECO:0000313" key="13">
    <source>
        <dbReference type="EMBL" id="SEH37116.1"/>
    </source>
</evidence>
<dbReference type="InterPro" id="IPR025845">
    <property type="entry name" value="Thg1_C_dom"/>
</dbReference>
<dbReference type="GO" id="GO:0000287">
    <property type="term" value="F:magnesium ion binding"/>
    <property type="evidence" value="ECO:0007669"/>
    <property type="project" value="InterPro"/>
</dbReference>
<dbReference type="InterPro" id="IPR024956">
    <property type="entry name" value="tRNAHis_GuaTrfase_cat"/>
</dbReference>
<keyword evidence="8" id="KW-0547">Nucleotide-binding</keyword>
<feature type="domain" description="tRNAHis guanylyltransferase catalytic" evidence="11">
    <location>
        <begin position="10"/>
        <end position="130"/>
    </location>
</feature>
<dbReference type="RefSeq" id="WP_089693829.1">
    <property type="nucleotide sequence ID" value="NZ_FNWQ01000004.1"/>
</dbReference>
<evidence type="ECO:0000256" key="1">
    <source>
        <dbReference type="ARBA" id="ARBA00001946"/>
    </source>
</evidence>
<evidence type="ECO:0000256" key="4">
    <source>
        <dbReference type="ARBA" id="ARBA00022679"/>
    </source>
</evidence>
<dbReference type="EMBL" id="FNWQ01000004">
    <property type="protein sequence ID" value="SEH37116.1"/>
    <property type="molecule type" value="Genomic_DNA"/>
</dbReference>
<dbReference type="Pfam" id="PF04446">
    <property type="entry name" value="Thg1"/>
    <property type="match status" value="1"/>
</dbReference>
<dbReference type="Gene3D" id="3.30.70.3000">
    <property type="match status" value="1"/>
</dbReference>
<gene>
    <name evidence="13" type="ORF">SAMN05421593_3364</name>
</gene>
<evidence type="ECO:0000313" key="14">
    <source>
        <dbReference type="Proteomes" id="UP000198561"/>
    </source>
</evidence>
<comment type="cofactor">
    <cofactor evidence="1">
        <name>Mg(2+)</name>
        <dbReference type="ChEBI" id="CHEBI:18420"/>
    </cofactor>
</comment>